<organism evidence="1 2">
    <name type="scientific">Populus deltoides</name>
    <name type="common">Eastern poplar</name>
    <name type="synonym">Eastern cottonwood</name>
    <dbReference type="NCBI Taxonomy" id="3696"/>
    <lineage>
        <taxon>Eukaryota</taxon>
        <taxon>Viridiplantae</taxon>
        <taxon>Streptophyta</taxon>
        <taxon>Embryophyta</taxon>
        <taxon>Tracheophyta</taxon>
        <taxon>Spermatophyta</taxon>
        <taxon>Magnoliopsida</taxon>
        <taxon>eudicotyledons</taxon>
        <taxon>Gunneridae</taxon>
        <taxon>Pentapetalae</taxon>
        <taxon>rosids</taxon>
        <taxon>fabids</taxon>
        <taxon>Malpighiales</taxon>
        <taxon>Salicaceae</taxon>
        <taxon>Saliceae</taxon>
        <taxon>Populus</taxon>
    </lineage>
</organism>
<evidence type="ECO:0000313" key="2">
    <source>
        <dbReference type="Proteomes" id="UP000807159"/>
    </source>
</evidence>
<protein>
    <recommendedName>
        <fullName evidence="3">DUF4283 domain-containing protein</fullName>
    </recommendedName>
</protein>
<dbReference type="EMBL" id="JACEGQ020000001">
    <property type="protein sequence ID" value="KAH8520648.1"/>
    <property type="molecule type" value="Genomic_DNA"/>
</dbReference>
<dbReference type="AlphaFoldDB" id="A0A8T2ZTJ2"/>
<accession>A0A8T2ZTJ2</accession>
<evidence type="ECO:0008006" key="3">
    <source>
        <dbReference type="Google" id="ProtNLM"/>
    </source>
</evidence>
<dbReference type="Proteomes" id="UP000807159">
    <property type="component" value="Chromosome 1"/>
</dbReference>
<evidence type="ECO:0000313" key="1">
    <source>
        <dbReference type="EMBL" id="KAH8520648.1"/>
    </source>
</evidence>
<keyword evidence="2" id="KW-1185">Reference proteome</keyword>
<sequence length="166" mass="18475">MEYANGTYGDLAIPKNEIKSDSMPLITHDPDEGEILWIKNSLVELINEGVNYQDIRKSSVSGGVQFLGFQFMGASQASISFSTYDSMMEAFEMNLTTWSVYFDELRPSIDSDGPIDRYAWIEVIDFPLLGWSATTVTKILASSGRIIGFDKVNLECSSLGYINSLI</sequence>
<name>A0A8T2ZTJ2_POPDE</name>
<feature type="non-terminal residue" evidence="1">
    <location>
        <position position="1"/>
    </location>
</feature>
<proteinExistence type="predicted"/>
<comment type="caution">
    <text evidence="1">The sequence shown here is derived from an EMBL/GenBank/DDBJ whole genome shotgun (WGS) entry which is preliminary data.</text>
</comment>
<reference evidence="1" key="1">
    <citation type="journal article" date="2021" name="J. Hered.">
        <title>Genome Assembly of Salicaceae Populus deltoides (Eastern Cottonwood) I-69 Based on Nanopore Sequencing and Hi-C Technologies.</title>
        <authorList>
            <person name="Bai S."/>
            <person name="Wu H."/>
            <person name="Zhang J."/>
            <person name="Pan Z."/>
            <person name="Zhao W."/>
            <person name="Li Z."/>
            <person name="Tong C."/>
        </authorList>
    </citation>
    <scope>NUCLEOTIDE SEQUENCE</scope>
    <source>
        <tissue evidence="1">Leaf</tissue>
    </source>
</reference>
<gene>
    <name evidence="1" type="ORF">H0E87_001915</name>
</gene>